<name>A0A151RKB7_CAJCA</name>
<dbReference type="EMBL" id="KQ483690">
    <property type="protein sequence ID" value="KYP42982.1"/>
    <property type="molecule type" value="Genomic_DNA"/>
</dbReference>
<organism evidence="2 3">
    <name type="scientific">Cajanus cajan</name>
    <name type="common">Pigeon pea</name>
    <name type="synonym">Cajanus indicus</name>
    <dbReference type="NCBI Taxonomy" id="3821"/>
    <lineage>
        <taxon>Eukaryota</taxon>
        <taxon>Viridiplantae</taxon>
        <taxon>Streptophyta</taxon>
        <taxon>Embryophyta</taxon>
        <taxon>Tracheophyta</taxon>
        <taxon>Spermatophyta</taxon>
        <taxon>Magnoliopsida</taxon>
        <taxon>eudicotyledons</taxon>
        <taxon>Gunneridae</taxon>
        <taxon>Pentapetalae</taxon>
        <taxon>rosids</taxon>
        <taxon>fabids</taxon>
        <taxon>Fabales</taxon>
        <taxon>Fabaceae</taxon>
        <taxon>Papilionoideae</taxon>
        <taxon>50 kb inversion clade</taxon>
        <taxon>NPAAA clade</taxon>
        <taxon>indigoferoid/millettioid clade</taxon>
        <taxon>Phaseoleae</taxon>
        <taxon>Cajanus</taxon>
    </lineage>
</organism>
<sequence>MKFWLTELSLFSVILIGKYENCPDCALFEAGSSSDKDILCHGRILSALSDNIYKIFCHTKTALELWDALEISLLIFKLPLSWSEFARILKHKPDHFTLSDLLVTL</sequence>
<dbReference type="Proteomes" id="UP000075243">
    <property type="component" value="Unassembled WGS sequence"/>
</dbReference>
<reference evidence="2" key="1">
    <citation type="journal article" date="2012" name="Nat. Biotechnol.">
        <title>Draft genome sequence of pigeonpea (Cajanus cajan), an orphan legume crop of resource-poor farmers.</title>
        <authorList>
            <person name="Varshney R.K."/>
            <person name="Chen W."/>
            <person name="Li Y."/>
            <person name="Bharti A.K."/>
            <person name="Saxena R.K."/>
            <person name="Schlueter J.A."/>
            <person name="Donoghue M.T."/>
            <person name="Azam S."/>
            <person name="Fan G."/>
            <person name="Whaley A.M."/>
            <person name="Farmer A.D."/>
            <person name="Sheridan J."/>
            <person name="Iwata A."/>
            <person name="Tuteja R."/>
            <person name="Penmetsa R.V."/>
            <person name="Wu W."/>
            <person name="Upadhyaya H.D."/>
            <person name="Yang S.P."/>
            <person name="Shah T."/>
            <person name="Saxena K.B."/>
            <person name="Michael T."/>
            <person name="McCombie W.R."/>
            <person name="Yang B."/>
            <person name="Zhang G."/>
            <person name="Yang H."/>
            <person name="Wang J."/>
            <person name="Spillane C."/>
            <person name="Cook D.R."/>
            <person name="May G.D."/>
            <person name="Xu X."/>
            <person name="Jackson S.A."/>
        </authorList>
    </citation>
    <scope>NUCLEOTIDE SEQUENCE [LARGE SCALE GENOMIC DNA]</scope>
</reference>
<evidence type="ECO:0000256" key="1">
    <source>
        <dbReference type="SAM" id="SignalP"/>
    </source>
</evidence>
<keyword evidence="3" id="KW-1185">Reference proteome</keyword>
<evidence type="ECO:0008006" key="4">
    <source>
        <dbReference type="Google" id="ProtNLM"/>
    </source>
</evidence>
<feature type="signal peptide" evidence="1">
    <location>
        <begin position="1"/>
        <end position="19"/>
    </location>
</feature>
<evidence type="ECO:0000313" key="2">
    <source>
        <dbReference type="EMBL" id="KYP42982.1"/>
    </source>
</evidence>
<evidence type="ECO:0000313" key="3">
    <source>
        <dbReference type="Proteomes" id="UP000075243"/>
    </source>
</evidence>
<feature type="chain" id="PRO_5007587962" description="Retrovirus-related Pol polyprotein from transposon TNT 1-94" evidence="1">
    <location>
        <begin position="20"/>
        <end position="105"/>
    </location>
</feature>
<gene>
    <name evidence="2" type="ORF">KK1_035603</name>
</gene>
<dbReference type="Gramene" id="C.cajan_34170.t">
    <property type="protein sequence ID" value="C.cajan_34170.t"/>
    <property type="gene ID" value="C.cajan_34170"/>
</dbReference>
<keyword evidence="1" id="KW-0732">Signal</keyword>
<accession>A0A151RKB7</accession>
<protein>
    <recommendedName>
        <fullName evidence="4">Retrovirus-related Pol polyprotein from transposon TNT 1-94</fullName>
    </recommendedName>
</protein>
<proteinExistence type="predicted"/>
<dbReference type="AlphaFoldDB" id="A0A151RKB7"/>